<evidence type="ECO:0000313" key="1">
    <source>
        <dbReference type="EMBL" id="SNW62011.1"/>
    </source>
</evidence>
<dbReference type="Proteomes" id="UP000236316">
    <property type="component" value="Segment"/>
</dbReference>
<reference evidence="1" key="1">
    <citation type="submission" date="2017-08" db="EMBL/GenBank/DDBJ databases">
        <authorList>
            <consortium name="Urmite Genomes"/>
        </authorList>
    </citation>
    <scope>NUCLEOTIDE SEQUENCE [LARGE SCALE GENOMIC DNA]</scope>
    <source>
        <strain evidence="1">IHUMI-LCC2</strain>
    </source>
</reference>
<evidence type="ECO:0000313" key="2">
    <source>
        <dbReference type="Proteomes" id="UP000236316"/>
    </source>
</evidence>
<name>A0A2I2L3A9_9VIRU</name>
<dbReference type="KEGG" id="vg:35381720"/>
<gene>
    <name evidence="1" type="ORF">ORPV_107</name>
</gene>
<accession>A0A2I2L3A9</accession>
<dbReference type="RefSeq" id="YP_009448313.1">
    <property type="nucleotide sequence ID" value="NC_036594.1"/>
</dbReference>
<sequence length="239" mass="26524">MKGIIVLAVVIGLVSAYDFDASSVYFNLLTQDPDYAPYEGWATAHTVWGTVWLKNYMYPSIVVETDAVFAVSPASKVIYVNFNNSAQYWVTNNGTYVMADGYTAISGKCGFDPHNYGYQVGEYRNISKRYGYAWGTVKNANSGLPEVRLLSKSNGNVLDAGNCGIRASSEILYDTFSNFMVEWNFNGPYYGPTGSLDYTSTIFKAKKYRLGEPDSSLLQLHPRCLTPSLVVPYCDTIIP</sequence>
<proteinExistence type="predicted"/>
<protein>
    <submittedName>
        <fullName evidence="1">Uncharacterized protein</fullName>
    </submittedName>
</protein>
<dbReference type="EMBL" id="LT906555">
    <property type="protein sequence ID" value="SNW62011.1"/>
    <property type="molecule type" value="Genomic_DNA"/>
</dbReference>
<organism evidence="1">
    <name type="scientific">Orpheovirus IHUMI-LCC2</name>
    <dbReference type="NCBI Taxonomy" id="2023057"/>
    <lineage>
        <taxon>Viruses</taxon>
        <taxon>Varidnaviria</taxon>
        <taxon>Bamfordvirae</taxon>
        <taxon>Nucleocytoviricota</taxon>
        <taxon>Megaviricetes</taxon>
        <taxon>Pimascovirales</taxon>
        <taxon>Ocovirineae</taxon>
        <taxon>Orpheoviridae</taxon>
        <taxon>Alphaorpheovirus</taxon>
        <taxon>Alphaorpheovirus massiliense</taxon>
    </lineage>
</organism>
<keyword evidence="2" id="KW-1185">Reference proteome</keyword>
<dbReference type="GeneID" id="35381720"/>